<evidence type="ECO:0000256" key="2">
    <source>
        <dbReference type="ARBA" id="ARBA00004305"/>
    </source>
</evidence>
<dbReference type="InterPro" id="IPR011249">
    <property type="entry name" value="Metalloenz_LuxS/M16"/>
</dbReference>
<dbReference type="SUPFAM" id="SSF63411">
    <property type="entry name" value="LuxS/MPP-like metallohydrolase"/>
    <property type="match status" value="4"/>
</dbReference>
<dbReference type="AlphaFoldDB" id="A0A7S9KPV6"/>
<comment type="function">
    <text evidence="14">Degrades mitochondrial transit peptides after their cleavage in the intermembrane space or in the matrix, and presequence peptides; clearance of these peptides is required to keep the presequence processing machinery running. Preferentially cleaves the N-terminal side of paired basic amino acid residues. Also degrades other unstructured peptides. May function as an ATP-dependent peptidase as opposed to a metalloendopeptidase.</text>
</comment>
<proteinExistence type="inferred from homology"/>
<evidence type="ECO:0000256" key="10">
    <source>
        <dbReference type="ARBA" id="ARBA00022833"/>
    </source>
</evidence>
<feature type="domain" description="Peptidase M16C associated" evidence="15">
    <location>
        <begin position="480"/>
        <end position="738"/>
    </location>
</feature>
<evidence type="ECO:0000256" key="12">
    <source>
        <dbReference type="ARBA" id="ARBA00023128"/>
    </source>
</evidence>
<dbReference type="PANTHER" id="PTHR43016:SF13">
    <property type="entry name" value="PRESEQUENCE PROTEASE, MITOCHONDRIAL"/>
    <property type="match status" value="1"/>
</dbReference>
<evidence type="ECO:0000313" key="16">
    <source>
        <dbReference type="EMBL" id="QPG97042.1"/>
    </source>
</evidence>
<keyword evidence="17" id="KW-1185">Reference proteome</keyword>
<evidence type="ECO:0000256" key="5">
    <source>
        <dbReference type="ARBA" id="ARBA00011853"/>
    </source>
</evidence>
<sequence>MLRNAAKAARKAVTELSQYPKPGDTLHGFTLVRSKHVPELELTALHLQHDKTGADYLHIARDDSNNVFSIGFKTNPPDDTGVPHILEHTTLCGSKDYPIRDPFFKMLPRTLSNFMNAFTASDHTFYPFATTNAQDFKNLMSVYLDSTLHPLLKESDFNQEGWRIGPENPLGETDESKKLVFKGVVYNEMKGQMSDAGYLYYIRFQDHIFPDINNSGGDPVKITDLTYDQLKNFHAQHYHPSNSKLFTYGDMPLADHLQELDARLQAFDKIHTDGEIHEPIKLCGPREVMLQGPLDPLVDPDRQYKTSVSWITGDTADVVESFAIALLQNLLMDGYGSPLYRGLVETGMGADWSPNAGYDSSAKHGIFSIGLTGVQEADVPKLKERVQKILRQVRETGFDRTKIDGALHQLELSLKHKTANFGFSMLNRLKPKWFNGTDPFDSLAWNDTISAFQNKLAEGDYLEGLVDKYLLNDNALTFTMAPSVTFSEELVKEEQQRLSGRISDAIEQAGSEEKARKGFEQREQDLLLEQNKTNTEDLSCLPTVHVKDIPRSQEPVVVREEVLHDTSVQWREAPTNGLTYFRAINTLGNLPDDLRELIPLFTDSIMRLGTKGKTMEQLEDLIKLSTGGVSVGYHSTPSPTDFQSSSEGIIFTGMALDRNVPVMFDILRELVLETDFDSPEAPLRIRQLLHASADGAVNVIASSGHRFAVGYAESSLTRSAWLRQQVAGLSQVKLITRLAGRPESDKLLDVIHKLKQIQAFALSSDNMRTAVTCGTESVSQNSDNLQSFVKSLPRDVSNLKNPEPRKLPIDRKTFFPLPYQVYYGGLSVPTASYTAPEGAPLQILSQLLTHKHLHHEIREKGGAYGGGAMYKPLDGLFGFYSYRDPNPQNTLGIMRNAGKWAINKEWSDQDLEEAKISVFQAVDAPKAVNQEGMGKFLSGITEDMKQKKREQLLEVSKDQVKQVAQKYLVEAIENGEERTAFLGERQSWVDNSWKTQEMNIAVGE</sequence>
<evidence type="ECO:0000256" key="1">
    <source>
        <dbReference type="ARBA" id="ARBA00001947"/>
    </source>
</evidence>
<evidence type="ECO:0000256" key="3">
    <source>
        <dbReference type="ARBA" id="ARBA00004569"/>
    </source>
</evidence>
<evidence type="ECO:0000259" key="15">
    <source>
        <dbReference type="SMART" id="SM01264"/>
    </source>
</evidence>
<comment type="similarity">
    <text evidence="4">Belongs to the peptidase M16 family. PreP subfamily.</text>
</comment>
<evidence type="ECO:0000313" key="17">
    <source>
        <dbReference type="Proteomes" id="UP000594364"/>
    </source>
</evidence>
<name>A0A7S9KPV6_EPIFF</name>
<protein>
    <recommendedName>
        <fullName evidence="6">Presequence protease, mitochondrial</fullName>
    </recommendedName>
    <alternativeName>
        <fullName evidence="13">Pitrilysin metalloproteinase</fullName>
    </alternativeName>
</protein>
<dbReference type="InterPro" id="IPR007863">
    <property type="entry name" value="Peptidase_M16_C"/>
</dbReference>
<evidence type="ECO:0000256" key="6">
    <source>
        <dbReference type="ARBA" id="ARBA00020167"/>
    </source>
</evidence>
<evidence type="ECO:0000256" key="13">
    <source>
        <dbReference type="ARBA" id="ARBA00034552"/>
    </source>
</evidence>
<keyword evidence="12" id="KW-0496">Mitochondrion</keyword>
<evidence type="ECO:0000256" key="9">
    <source>
        <dbReference type="ARBA" id="ARBA00022801"/>
    </source>
</evidence>
<dbReference type="SMART" id="SM01264">
    <property type="entry name" value="M16C_associated"/>
    <property type="match status" value="1"/>
</dbReference>
<accession>A0A7S9KPV6</accession>
<dbReference type="EMBL" id="CP031386">
    <property type="protein sequence ID" value="QPG97042.1"/>
    <property type="molecule type" value="Genomic_DNA"/>
</dbReference>
<evidence type="ECO:0000256" key="7">
    <source>
        <dbReference type="ARBA" id="ARBA00022670"/>
    </source>
</evidence>
<dbReference type="OrthoDB" id="10250783at2759"/>
<dbReference type="InterPro" id="IPR055130">
    <property type="entry name" value="PreP_C"/>
</dbReference>
<dbReference type="InterPro" id="IPR013578">
    <property type="entry name" value="Peptidase_M16C_assoc"/>
</dbReference>
<reference evidence="16 17" key="1">
    <citation type="journal article" date="2018" name="PLoS Genet.">
        <title>Repeat elements organise 3D genome structure and mediate transcription in the filamentous fungus Epichloe festucae.</title>
        <authorList>
            <person name="Winter D.J."/>
            <person name="Ganley A.R.D."/>
            <person name="Young C.A."/>
            <person name="Liachko I."/>
            <person name="Schardl C.L."/>
            <person name="Dupont P.Y."/>
            <person name="Berry D."/>
            <person name="Ram A."/>
            <person name="Scott B."/>
            <person name="Cox M.P."/>
        </authorList>
    </citation>
    <scope>NUCLEOTIDE SEQUENCE [LARGE SCALE GENOMIC DNA]</scope>
    <source>
        <strain evidence="16 17">Fl1</strain>
    </source>
</reference>
<keyword evidence="8" id="KW-0479">Metal-binding</keyword>
<organism evidence="16 17">
    <name type="scientific">Epichloe festucae (strain Fl1)</name>
    <dbReference type="NCBI Taxonomy" id="877507"/>
    <lineage>
        <taxon>Eukaryota</taxon>
        <taxon>Fungi</taxon>
        <taxon>Dikarya</taxon>
        <taxon>Ascomycota</taxon>
        <taxon>Pezizomycotina</taxon>
        <taxon>Sordariomycetes</taxon>
        <taxon>Hypocreomycetidae</taxon>
        <taxon>Hypocreales</taxon>
        <taxon>Clavicipitaceae</taxon>
        <taxon>Epichloe</taxon>
    </lineage>
</organism>
<dbReference type="FunFam" id="3.30.830.10:FF:000009">
    <property type="entry name" value="Presequence protease, mitochondrial"/>
    <property type="match status" value="1"/>
</dbReference>
<keyword evidence="9" id="KW-0378">Hydrolase</keyword>
<dbReference type="Pfam" id="PF08367">
    <property type="entry name" value="M16C_assoc"/>
    <property type="match status" value="1"/>
</dbReference>
<dbReference type="GO" id="GO:0005758">
    <property type="term" value="C:mitochondrial intermembrane space"/>
    <property type="evidence" value="ECO:0007669"/>
    <property type="project" value="UniProtKB-SubCell"/>
</dbReference>
<dbReference type="FunFam" id="3.30.830.10:FF:000020">
    <property type="entry name" value="Mitochondrial presequence protease"/>
    <property type="match status" value="1"/>
</dbReference>
<dbReference type="FunFam" id="3.30.830.10:FF:000011">
    <property type="entry name" value="Presequence protease, mitochondrial"/>
    <property type="match status" value="1"/>
</dbReference>
<dbReference type="Pfam" id="PF22516">
    <property type="entry name" value="PreP_C"/>
    <property type="match status" value="1"/>
</dbReference>
<dbReference type="InterPro" id="IPR011765">
    <property type="entry name" value="Pept_M16_N"/>
</dbReference>
<dbReference type="PANTHER" id="PTHR43016">
    <property type="entry name" value="PRESEQUENCE PROTEASE"/>
    <property type="match status" value="1"/>
</dbReference>
<evidence type="ECO:0000256" key="11">
    <source>
        <dbReference type="ARBA" id="ARBA00023049"/>
    </source>
</evidence>
<comment type="subunit">
    <text evidence="5">Monomer and homodimer; homodimerization is induced by binding of the substrate.</text>
</comment>
<comment type="cofactor">
    <cofactor evidence="1">
        <name>Zn(2+)</name>
        <dbReference type="ChEBI" id="CHEBI:29105"/>
    </cofactor>
</comment>
<dbReference type="Gene3D" id="3.30.830.10">
    <property type="entry name" value="Metalloenzyme, LuxS/M16 peptidase-like"/>
    <property type="match status" value="4"/>
</dbReference>
<dbReference type="Pfam" id="PF00675">
    <property type="entry name" value="Peptidase_M16"/>
    <property type="match status" value="1"/>
</dbReference>
<keyword evidence="11" id="KW-0482">Metalloprotease</keyword>
<evidence type="ECO:0000256" key="14">
    <source>
        <dbReference type="ARBA" id="ARBA00045897"/>
    </source>
</evidence>
<gene>
    <name evidence="16" type="primary">CYM1</name>
    <name evidence="16" type="ORF">C2857_005669</name>
</gene>
<dbReference type="GO" id="GO:0004222">
    <property type="term" value="F:metalloendopeptidase activity"/>
    <property type="evidence" value="ECO:0007669"/>
    <property type="project" value="TreeGrafter"/>
</dbReference>
<evidence type="ECO:0000256" key="4">
    <source>
        <dbReference type="ARBA" id="ARBA00007575"/>
    </source>
</evidence>
<dbReference type="GO" id="GO:0005759">
    <property type="term" value="C:mitochondrial matrix"/>
    <property type="evidence" value="ECO:0007669"/>
    <property type="project" value="UniProtKB-SubCell"/>
</dbReference>
<dbReference type="GO" id="GO:0016485">
    <property type="term" value="P:protein processing"/>
    <property type="evidence" value="ECO:0007669"/>
    <property type="project" value="TreeGrafter"/>
</dbReference>
<dbReference type="GO" id="GO:0046872">
    <property type="term" value="F:metal ion binding"/>
    <property type="evidence" value="ECO:0007669"/>
    <property type="project" value="UniProtKB-KW"/>
</dbReference>
<evidence type="ECO:0000256" key="8">
    <source>
        <dbReference type="ARBA" id="ARBA00022723"/>
    </source>
</evidence>
<comment type="subcellular location">
    <subcellularLocation>
        <location evidence="3">Mitochondrion intermembrane space</location>
    </subcellularLocation>
    <subcellularLocation>
        <location evidence="2">Mitochondrion matrix</location>
    </subcellularLocation>
</comment>
<dbReference type="Pfam" id="PF05193">
    <property type="entry name" value="Peptidase_M16_C"/>
    <property type="match status" value="1"/>
</dbReference>
<dbReference type="Proteomes" id="UP000594364">
    <property type="component" value="Chromosome 2"/>
</dbReference>
<keyword evidence="7 16" id="KW-0645">Protease</keyword>
<keyword evidence="10" id="KW-0862">Zinc</keyword>